<dbReference type="AlphaFoldDB" id="A0A8C4WUW2"/>
<dbReference type="Proteomes" id="UP000694388">
    <property type="component" value="Unplaced"/>
</dbReference>
<keyword evidence="4" id="KW-1185">Reference proteome</keyword>
<sequence>MFSILQDRLWTLEGSIEQRLKWAAGANPGLADVLHEFEASLEHRRSLLQQERERMLQTLSLCGTLLHFEALRTRTSDSIALDKGGFDILQRCRQGWAPGSTLLSTLELRLLQRLDSLGGGVLGASDWMELVRNHLNNLQTAMVARREDVGRQVEATLDRLQQLVDEMKAALVRHNHMLSSLKSLLKAMAKDEGAGENVLVEGRVRDWLAQHRDWQESTQDVLHRVNKAIEKPSGHDQTAILQAAGSFLQKLSPMTRRYFRFCLALITVGEMSLISEVVLFLYITLFTHYMLDKDIQMYLCFHMNYNF</sequence>
<evidence type="ECO:0000256" key="2">
    <source>
        <dbReference type="SAM" id="Phobius"/>
    </source>
</evidence>
<keyword evidence="2" id="KW-0812">Transmembrane</keyword>
<proteinExistence type="predicted"/>
<keyword evidence="1" id="KW-0175">Coiled coil</keyword>
<evidence type="ECO:0000313" key="3">
    <source>
        <dbReference type="Ensembl" id="ENSEBUP00000012162.1"/>
    </source>
</evidence>
<keyword evidence="2" id="KW-1133">Transmembrane helix</keyword>
<accession>A0A8C4WUW2</accession>
<feature type="transmembrane region" description="Helical" evidence="2">
    <location>
        <begin position="258"/>
        <end position="283"/>
    </location>
</feature>
<protein>
    <submittedName>
        <fullName evidence="3">Uncharacterized protein</fullName>
    </submittedName>
</protein>
<keyword evidence="2" id="KW-0472">Membrane</keyword>
<feature type="coiled-coil region" evidence="1">
    <location>
        <begin position="150"/>
        <end position="177"/>
    </location>
</feature>
<reference evidence="3" key="2">
    <citation type="submission" date="2025-09" db="UniProtKB">
        <authorList>
            <consortium name="Ensembl"/>
        </authorList>
    </citation>
    <scope>IDENTIFICATION</scope>
</reference>
<name>A0A8C4WUW2_EPTBU</name>
<organism evidence="3 4">
    <name type="scientific">Eptatretus burgeri</name>
    <name type="common">Inshore hagfish</name>
    <dbReference type="NCBI Taxonomy" id="7764"/>
    <lineage>
        <taxon>Eukaryota</taxon>
        <taxon>Metazoa</taxon>
        <taxon>Chordata</taxon>
        <taxon>Craniata</taxon>
        <taxon>Vertebrata</taxon>
        <taxon>Cyclostomata</taxon>
        <taxon>Myxini</taxon>
        <taxon>Myxiniformes</taxon>
        <taxon>Myxinidae</taxon>
        <taxon>Eptatretinae</taxon>
        <taxon>Eptatretus</taxon>
    </lineage>
</organism>
<dbReference type="GeneTree" id="ENSGT01110000271628"/>
<dbReference type="Ensembl" id="ENSEBUT00000012737.1">
    <property type="protein sequence ID" value="ENSEBUP00000012162.1"/>
    <property type="gene ID" value="ENSEBUG00000007758.1"/>
</dbReference>
<evidence type="ECO:0000313" key="4">
    <source>
        <dbReference type="Proteomes" id="UP000694388"/>
    </source>
</evidence>
<reference evidence="3" key="1">
    <citation type="submission" date="2025-08" db="UniProtKB">
        <authorList>
            <consortium name="Ensembl"/>
        </authorList>
    </citation>
    <scope>IDENTIFICATION</scope>
</reference>
<evidence type="ECO:0000256" key="1">
    <source>
        <dbReference type="SAM" id="Coils"/>
    </source>
</evidence>